<sequence length="55" mass="6358">MIGRLNGWMVANEDSLRRHRETVSPSVNRKGVNGERILRTAFREHTRRSMPHSTG</sequence>
<proteinExistence type="predicted"/>
<protein>
    <submittedName>
        <fullName evidence="2">Uncharacterized protein</fullName>
    </submittedName>
</protein>
<evidence type="ECO:0000256" key="1">
    <source>
        <dbReference type="SAM" id="MobiDB-lite"/>
    </source>
</evidence>
<name>A0A7U9KP40_9ACTN</name>
<gene>
    <name evidence="2" type="ORF">OEIGOIKO_00552</name>
</gene>
<evidence type="ECO:0000313" key="3">
    <source>
        <dbReference type="Proteomes" id="UP000287830"/>
    </source>
</evidence>
<dbReference type="AlphaFoldDB" id="A0A7U9KP40"/>
<dbReference type="Proteomes" id="UP000287830">
    <property type="component" value="Unassembled WGS sequence"/>
</dbReference>
<accession>A0A7U9KP40</accession>
<comment type="caution">
    <text evidence="2">The sequence shown here is derived from an EMBL/GenBank/DDBJ whole genome shotgun (WGS) entry which is preliminary data.</text>
</comment>
<dbReference type="EMBL" id="BHZC01000001">
    <property type="protein sequence ID" value="GCD32834.1"/>
    <property type="molecule type" value="Genomic_DNA"/>
</dbReference>
<evidence type="ECO:0000313" key="2">
    <source>
        <dbReference type="EMBL" id="GCD32834.1"/>
    </source>
</evidence>
<reference evidence="2 3" key="1">
    <citation type="submission" date="2018-11" db="EMBL/GenBank/DDBJ databases">
        <title>Whole genome sequence of Streptomyces chrestomyceticus NBRC 13444(T).</title>
        <authorList>
            <person name="Komaki H."/>
            <person name="Tamura T."/>
        </authorList>
    </citation>
    <scope>NUCLEOTIDE SEQUENCE [LARGE SCALE GENOMIC DNA]</scope>
    <source>
        <strain evidence="2 3">NBRC 13444</strain>
    </source>
</reference>
<organism evidence="2 3">
    <name type="scientific">Streptomyces chrestomyceticus JCM 4735</name>
    <dbReference type="NCBI Taxonomy" id="1306181"/>
    <lineage>
        <taxon>Bacteria</taxon>
        <taxon>Bacillati</taxon>
        <taxon>Actinomycetota</taxon>
        <taxon>Actinomycetes</taxon>
        <taxon>Kitasatosporales</taxon>
        <taxon>Streptomycetaceae</taxon>
        <taxon>Streptomyces</taxon>
    </lineage>
</organism>
<feature type="region of interest" description="Disordered" evidence="1">
    <location>
        <begin position="16"/>
        <end position="35"/>
    </location>
</feature>